<feature type="transmembrane region" description="Helical" evidence="1">
    <location>
        <begin position="21"/>
        <end position="41"/>
    </location>
</feature>
<dbReference type="PANTHER" id="PTHR31302">
    <property type="entry name" value="TRANSMEMBRANE PROTEIN WITH METALLOPHOSPHOESTERASE DOMAIN-RELATED"/>
    <property type="match status" value="1"/>
</dbReference>
<dbReference type="GO" id="GO:0016787">
    <property type="term" value="F:hydrolase activity"/>
    <property type="evidence" value="ECO:0007669"/>
    <property type="project" value="InterPro"/>
</dbReference>
<organism evidence="3 4">
    <name type="scientific">Acrasis kona</name>
    <dbReference type="NCBI Taxonomy" id="1008807"/>
    <lineage>
        <taxon>Eukaryota</taxon>
        <taxon>Discoba</taxon>
        <taxon>Heterolobosea</taxon>
        <taxon>Tetramitia</taxon>
        <taxon>Eutetramitia</taxon>
        <taxon>Acrasidae</taxon>
        <taxon>Acrasis</taxon>
    </lineage>
</organism>
<feature type="transmembrane region" description="Helical" evidence="1">
    <location>
        <begin position="160"/>
        <end position="178"/>
    </location>
</feature>
<dbReference type="Proteomes" id="UP001431209">
    <property type="component" value="Unassembled WGS sequence"/>
</dbReference>
<sequence length="470" mass="53506">MTKGTSIMPSLLMRPFQNATWFFWATCIVFGLTTKVIPLIASGDASLRQLALMMVAVCFFPTLMVLIGLIPIRRTMYYTTNKTYEKYIWGLLFYLQTSNFVGTISNIQGTLKGNVFRILFSYPSSVYFFSCLVFIILIMPCRFLYMKITKAQWSEKKSQSVNRVFMSILFAVAIVGLYETLHPGFVPDTHIVIKGNTKSKSFKKLDVIQLSDIHLGPMMSVDNLKFISSQVSKIYKPSTFLFMTGDFYTMESHHEKTALSKGLHPLPDVTNFGYACMGNHDHEVGIDRVKSELTKVKVDLLVEDVREVDVDGSTVQVIGMDYYFISSKSRVESFFSTNKERITRVKPLVRLVMLHNPSHFQYIPDLGDNVPMYVMSGHFHGGQFSFRDFIPSWYLSPISAVLRAPDFGHHCIDKNQAVHRIKDLNNISEECDTRALRLLYAHTGTGFYGVPIRLGTRNEQPSITTLTIHD</sequence>
<evidence type="ECO:0000256" key="1">
    <source>
        <dbReference type="SAM" id="Phobius"/>
    </source>
</evidence>
<dbReference type="EMBL" id="JAOPGA020001252">
    <property type="protein sequence ID" value="KAL0486629.1"/>
    <property type="molecule type" value="Genomic_DNA"/>
</dbReference>
<evidence type="ECO:0000313" key="3">
    <source>
        <dbReference type="EMBL" id="KAL0486629.1"/>
    </source>
</evidence>
<name>A0AAW2ZD55_9EUKA</name>
<keyword evidence="1" id="KW-0812">Transmembrane</keyword>
<feature type="transmembrane region" description="Helical" evidence="1">
    <location>
        <begin position="127"/>
        <end position="148"/>
    </location>
</feature>
<proteinExistence type="predicted"/>
<keyword evidence="4" id="KW-1185">Reference proteome</keyword>
<dbReference type="PANTHER" id="PTHR31302:SF21">
    <property type="entry name" value="CALCINEURIN-LIKE PHOSPHOESTERASE DOMAIN-CONTAINING PROTEIN"/>
    <property type="match status" value="1"/>
</dbReference>
<dbReference type="SUPFAM" id="SSF56300">
    <property type="entry name" value="Metallo-dependent phosphatases"/>
    <property type="match status" value="1"/>
</dbReference>
<evidence type="ECO:0000313" key="4">
    <source>
        <dbReference type="Proteomes" id="UP001431209"/>
    </source>
</evidence>
<feature type="domain" description="Calcineurin-like phosphoesterase" evidence="2">
    <location>
        <begin position="207"/>
        <end position="380"/>
    </location>
</feature>
<dbReference type="Pfam" id="PF00149">
    <property type="entry name" value="Metallophos"/>
    <property type="match status" value="1"/>
</dbReference>
<keyword evidence="1" id="KW-1133">Transmembrane helix</keyword>
<accession>A0AAW2ZD55</accession>
<reference evidence="3 4" key="1">
    <citation type="submission" date="2024-03" db="EMBL/GenBank/DDBJ databases">
        <title>The Acrasis kona genome and developmental transcriptomes reveal deep origins of eukaryotic multicellular pathways.</title>
        <authorList>
            <person name="Sheikh S."/>
            <person name="Fu C.-J."/>
            <person name="Brown M.W."/>
            <person name="Baldauf S.L."/>
        </authorList>
    </citation>
    <scope>NUCLEOTIDE SEQUENCE [LARGE SCALE GENOMIC DNA]</scope>
    <source>
        <strain evidence="3 4">ATCC MYA-3509</strain>
    </source>
</reference>
<keyword evidence="1" id="KW-0472">Membrane</keyword>
<dbReference type="Gene3D" id="3.60.21.10">
    <property type="match status" value="1"/>
</dbReference>
<dbReference type="AlphaFoldDB" id="A0AAW2ZD55"/>
<gene>
    <name evidence="3" type="ORF">AKO1_001535</name>
</gene>
<comment type="caution">
    <text evidence="3">The sequence shown here is derived from an EMBL/GenBank/DDBJ whole genome shotgun (WGS) entry which is preliminary data.</text>
</comment>
<feature type="transmembrane region" description="Helical" evidence="1">
    <location>
        <begin position="87"/>
        <end position="107"/>
    </location>
</feature>
<dbReference type="InterPro" id="IPR004843">
    <property type="entry name" value="Calcineurin-like_PHP"/>
</dbReference>
<dbReference type="InterPro" id="IPR051158">
    <property type="entry name" value="Metallophosphoesterase_sf"/>
</dbReference>
<feature type="transmembrane region" description="Helical" evidence="1">
    <location>
        <begin position="47"/>
        <end position="67"/>
    </location>
</feature>
<evidence type="ECO:0000259" key="2">
    <source>
        <dbReference type="Pfam" id="PF00149"/>
    </source>
</evidence>
<protein>
    <submittedName>
        <fullName evidence="3">YkoQ</fullName>
    </submittedName>
</protein>
<dbReference type="InterPro" id="IPR029052">
    <property type="entry name" value="Metallo-depent_PP-like"/>
</dbReference>